<accession>A0ABQ9XN51</accession>
<gene>
    <name evidence="1" type="ORF">BLNAU_12101</name>
</gene>
<dbReference type="SUPFAM" id="SSF51126">
    <property type="entry name" value="Pectin lyase-like"/>
    <property type="match status" value="1"/>
</dbReference>
<evidence type="ECO:0000313" key="1">
    <source>
        <dbReference type="EMBL" id="KAK2952925.1"/>
    </source>
</evidence>
<sequence length="1528" mass="163365">MDNAQAPLTINQCFFHKCSTSSSGNGGAINVQYNSNNQHQVTVGNSSFTECSTPLMNGGFGGGMCIVSPESLTVNRSFFEKCSSENAGAVYISTTTAYLSNTSFVSCNSTGFGGALTAHSITEMFFTKLQFRGCKSDNKPNSKDIFFDDTSDTIANSNSVTFCDSTSGSPNVFFQTDAVADSTLVPQLDSDKTVYISSMEVKIDGAANITIRTTIELSSYMSVLLEGLNVPRLLFVKFQGADNGVAYANIGDKQIFPALTDGQSLTPRSASIPGFSLIFNATIQVFEAILEFTDDTCSSLVLKVIGKNLPVSSSNYTVKIVKSSQTFKVKFISGSEGQSEPISITTPLTLEYGKEYSILSIEEDDSSNPQRVFCHTVNFTVPTPSHLTSARLECTTSLCTSVSFVFEGQELVPGVTFVTKIQSTAFSFTTTFSSSTSGESEPIEVSPTNPLPLDGFKIESMEEKDASPARVVNVNKIPKIIPQKEIIGVTCTLDHTATAYTITFNTVFVVSSSLGVTLKDELNETPTIYATLKDGILTATKVIPSDPPNNMLPGRTYTVVGTNGLNISIRPSLSFTAPILPKVLSAETECANKNCSTMNIVLSGQAFITDRTFLLSLDGITAPIQFSCETQTSATLGPLQIGTGFDFTHSTTYTLLSIIEDTITDPYHILCDGVTFTTPPIPRLSTVHASSGTGDDGLNCGEESDPCKTMEHALGRLNNGKSTLLLQGSFNHVSVWEISFSSLVISHNRVLNDVGSAVTHSTIRVGKDGGLVVDGATETRLESLSFVLHPFPTVEVYAEIKTGLLTIMNCLVTGDVSTSSSLSARHPSFVRTRNVIDLVRLTTTQLEHPSVATLLTRLSVGLTQILKWEAESVRSQSTAGSAAFFTLSNTSSLDLSSSSFTSCSSSNANCLGGGVSFSLSGSASLVIQYCSFVSCSVGDGGRGGGVGLAFSSDSSNNYLLNTVTFAHNTATFGRDLFVVAESLEKTVAIDHFLFNLHPPGFDRSNALFGSDRVAYVEETDLFPFLFPNNRFKNVFVDSLGASGDASNGAECGRESLPCQSLHDAMDHLLNADSEEELSESVLERTLVLIGDLVFGEMGDVELCGYVSVGHQAGLVLSIIPIRTHKRTQTDPVEYGKVRFTESGSIGCKLTFGLSEVVPAQTVLMKHLEFVLPLFSTHPQSIIAVQSVSLSLIDCVVTSIDSTQPISSLLSFHSSLTSMAESVRLSVSRLVAQNIILSQPLISIKSSADLPLLIDSLSTGHSNTLSQTLPFSLPPSLSIEDSHFDRISLKIDATHAEPIETGSVLFADLSLPLSKLLIRDCSFSSCSTVIISVPVESDLLSSFASGVCCFSLARSHLTLIDSSFVNCSFLLDPSYVVPPSPSLLAFASNTLAVRFLPSQQITTLASPLSAASVDSPLMATILSANLANPSFLFDNSLIHSPLSSHLEFTGVEMEAGSSLDPLRPLPLALFVSNHSTPSLSTRNCVFRFDTADPLNVGLAVVRVCSGAWPVQRNMLFVNCTSSRREESKI</sequence>
<dbReference type="InterPro" id="IPR011050">
    <property type="entry name" value="Pectin_lyase_fold/virulence"/>
</dbReference>
<reference evidence="1 2" key="1">
    <citation type="journal article" date="2022" name="bioRxiv">
        <title>Genomics of Preaxostyla Flagellates Illuminates Evolutionary Transitions and the Path Towards Mitochondrial Loss.</title>
        <authorList>
            <person name="Novak L.V.F."/>
            <person name="Treitli S.C."/>
            <person name="Pyrih J."/>
            <person name="Halakuc P."/>
            <person name="Pipaliya S.V."/>
            <person name="Vacek V."/>
            <person name="Brzon O."/>
            <person name="Soukal P."/>
            <person name="Eme L."/>
            <person name="Dacks J.B."/>
            <person name="Karnkowska A."/>
            <person name="Elias M."/>
            <person name="Hampl V."/>
        </authorList>
    </citation>
    <scope>NUCLEOTIDE SEQUENCE [LARGE SCALE GENOMIC DNA]</scope>
    <source>
        <strain evidence="1">NAU3</strain>
        <tissue evidence="1">Gut</tissue>
    </source>
</reference>
<organism evidence="1 2">
    <name type="scientific">Blattamonas nauphoetae</name>
    <dbReference type="NCBI Taxonomy" id="2049346"/>
    <lineage>
        <taxon>Eukaryota</taxon>
        <taxon>Metamonada</taxon>
        <taxon>Preaxostyla</taxon>
        <taxon>Oxymonadida</taxon>
        <taxon>Blattamonas</taxon>
    </lineage>
</organism>
<name>A0ABQ9XN51_9EUKA</name>
<protein>
    <submittedName>
        <fullName evidence="1">Uncharacterized protein</fullName>
    </submittedName>
</protein>
<dbReference type="Proteomes" id="UP001281761">
    <property type="component" value="Unassembled WGS sequence"/>
</dbReference>
<keyword evidence="2" id="KW-1185">Reference proteome</keyword>
<evidence type="ECO:0000313" key="2">
    <source>
        <dbReference type="Proteomes" id="UP001281761"/>
    </source>
</evidence>
<comment type="caution">
    <text evidence="1">The sequence shown here is derived from an EMBL/GenBank/DDBJ whole genome shotgun (WGS) entry which is preliminary data.</text>
</comment>
<proteinExistence type="predicted"/>
<dbReference type="EMBL" id="JARBJD010000097">
    <property type="protein sequence ID" value="KAK2952925.1"/>
    <property type="molecule type" value="Genomic_DNA"/>
</dbReference>